<evidence type="ECO:0000256" key="4">
    <source>
        <dbReference type="SAM" id="MobiDB-lite"/>
    </source>
</evidence>
<dbReference type="GO" id="GO:0009166">
    <property type="term" value="P:nucleotide catabolic process"/>
    <property type="evidence" value="ECO:0007669"/>
    <property type="project" value="InterPro"/>
</dbReference>
<comment type="similarity">
    <text evidence="1 3">Belongs to the 5'-nucleotidase family.</text>
</comment>
<evidence type="ECO:0000259" key="6">
    <source>
        <dbReference type="Pfam" id="PF02872"/>
    </source>
</evidence>
<dbReference type="AlphaFoldDB" id="A0AAN6SS86"/>
<keyword evidence="3" id="KW-0378">Hydrolase</keyword>
<feature type="region of interest" description="Disordered" evidence="4">
    <location>
        <begin position="1"/>
        <end position="21"/>
    </location>
</feature>
<dbReference type="SUPFAM" id="SSF55816">
    <property type="entry name" value="5'-nucleotidase (syn. UDP-sugar hydrolase), C-terminal domain"/>
    <property type="match status" value="1"/>
</dbReference>
<keyword evidence="2" id="KW-0732">Signal</keyword>
<reference evidence="8" key="1">
    <citation type="journal article" date="2023" name="Mol. Phylogenet. Evol.">
        <title>Genome-scale phylogeny and comparative genomics of the fungal order Sordariales.</title>
        <authorList>
            <person name="Hensen N."/>
            <person name="Bonometti L."/>
            <person name="Westerberg I."/>
            <person name="Brannstrom I.O."/>
            <person name="Guillou S."/>
            <person name="Cros-Aarteil S."/>
            <person name="Calhoun S."/>
            <person name="Haridas S."/>
            <person name="Kuo A."/>
            <person name="Mondo S."/>
            <person name="Pangilinan J."/>
            <person name="Riley R."/>
            <person name="LaButti K."/>
            <person name="Andreopoulos B."/>
            <person name="Lipzen A."/>
            <person name="Chen C."/>
            <person name="Yan M."/>
            <person name="Daum C."/>
            <person name="Ng V."/>
            <person name="Clum A."/>
            <person name="Steindorff A."/>
            <person name="Ohm R.A."/>
            <person name="Martin F."/>
            <person name="Silar P."/>
            <person name="Natvig D.O."/>
            <person name="Lalanne C."/>
            <person name="Gautier V."/>
            <person name="Ament-Velasquez S.L."/>
            <person name="Kruys A."/>
            <person name="Hutchinson M.I."/>
            <person name="Powell A.J."/>
            <person name="Barry K."/>
            <person name="Miller A.N."/>
            <person name="Grigoriev I.V."/>
            <person name="Debuchy R."/>
            <person name="Gladieux P."/>
            <person name="Hiltunen Thoren M."/>
            <person name="Johannesson H."/>
        </authorList>
    </citation>
    <scope>NUCLEOTIDE SEQUENCE [LARGE SCALE GENOMIC DNA]</scope>
    <source>
        <strain evidence="8">CBS 284.82</strain>
    </source>
</reference>
<dbReference type="Gene3D" id="3.60.21.10">
    <property type="match status" value="1"/>
</dbReference>
<evidence type="ECO:0000313" key="7">
    <source>
        <dbReference type="EMBL" id="KAK4040687.1"/>
    </source>
</evidence>
<proteinExistence type="inferred from homology"/>
<organism evidence="7 8">
    <name type="scientific">Parachaetomium inaequale</name>
    <dbReference type="NCBI Taxonomy" id="2588326"/>
    <lineage>
        <taxon>Eukaryota</taxon>
        <taxon>Fungi</taxon>
        <taxon>Dikarya</taxon>
        <taxon>Ascomycota</taxon>
        <taxon>Pezizomycotina</taxon>
        <taxon>Sordariomycetes</taxon>
        <taxon>Sordariomycetidae</taxon>
        <taxon>Sordariales</taxon>
        <taxon>Chaetomiaceae</taxon>
        <taxon>Parachaetomium</taxon>
    </lineage>
</organism>
<dbReference type="PRINTS" id="PR01607">
    <property type="entry name" value="APYRASEFAMLY"/>
</dbReference>
<comment type="caution">
    <text evidence="7">The sequence shown here is derived from an EMBL/GenBank/DDBJ whole genome shotgun (WGS) entry which is preliminary data.</text>
</comment>
<dbReference type="InterPro" id="IPR004843">
    <property type="entry name" value="Calcineurin-like_PHP"/>
</dbReference>
<dbReference type="Pfam" id="PF02872">
    <property type="entry name" value="5_nucleotid_C"/>
    <property type="match status" value="1"/>
</dbReference>
<feature type="domain" description="Calcineurin-like phosphoesterase" evidence="5">
    <location>
        <begin position="29"/>
        <end position="243"/>
    </location>
</feature>
<feature type="compositionally biased region" description="Acidic residues" evidence="4">
    <location>
        <begin position="585"/>
        <end position="595"/>
    </location>
</feature>
<name>A0AAN6SS86_9PEZI</name>
<evidence type="ECO:0000256" key="1">
    <source>
        <dbReference type="ARBA" id="ARBA00006654"/>
    </source>
</evidence>
<dbReference type="InterPro" id="IPR008334">
    <property type="entry name" value="5'-Nucleotdase_C"/>
</dbReference>
<sequence length="662" mass="72634">MSPSSTPPSAEASVTFSSGRDVNTPPDLRLLHYNDVYHLDPSSAEPVGGVGRFVSVCKEYREAERFRGQPGLVTLFSGDVFNPSLESSVTKGSHMVPLLNMIGTDCACVGNHDLDFGVRQFRHLTAKCNFPWLLANVLDPALGDGVPLGNAKKTHMITASNGIKIGVLGLGEREWLDTINALPPNIIYRSASEVARELVPQLRAEGADIIIAVTHMREPNDNKLAAQLGGENIDLILGGHDHFYAHSFINGTHVLRSGSDFKQLSYIEVRRAAADSGRRWDVDIWRRDIVRALPQDGETLALVDKLTAKLKKSLEKPIGWTAAPLDSRFTTVRLKESNLGNFVCDIMRHHYNADCALMAAGTIRGDQVYAPGPIRVKDVTDCFPFEDPVVVMKVSGKGIWDALENGVSLYPALEGRFPQVSNINFKFDPSLPVGSRILSAEISGQPLDNGRVYVLATRGYMGRGKDGYRSLLVQPEGGECEEVVSEENGMLISAMLRQYFMSLTVLAKWKDWGPSLDRHWSKVADGVAKCHPIVGNPSASAPASPTKGKPGARPNEEGKDNGWAEWTPARLRQRRSSVPPMLGPNEDESDSDSGEELERSRENARVLDRELAVMRRVFGKWCRLAGVRGNTCDELTEGECEVAWTRAIAPRVEGRIQMVSSS</sequence>
<dbReference type="PANTHER" id="PTHR11575">
    <property type="entry name" value="5'-NUCLEOTIDASE-RELATED"/>
    <property type="match status" value="1"/>
</dbReference>
<dbReference type="PANTHER" id="PTHR11575:SF48">
    <property type="entry name" value="5'-NUCLEOTIDASE"/>
    <property type="match status" value="1"/>
</dbReference>
<dbReference type="InterPro" id="IPR029052">
    <property type="entry name" value="Metallo-depent_PP-like"/>
</dbReference>
<keyword evidence="8" id="KW-1185">Reference proteome</keyword>
<keyword evidence="3" id="KW-0547">Nucleotide-binding</keyword>
<dbReference type="Pfam" id="PF00149">
    <property type="entry name" value="Metallophos"/>
    <property type="match status" value="1"/>
</dbReference>
<feature type="compositionally biased region" description="Polar residues" evidence="4">
    <location>
        <begin position="12"/>
        <end position="21"/>
    </location>
</feature>
<evidence type="ECO:0000256" key="2">
    <source>
        <dbReference type="ARBA" id="ARBA00022729"/>
    </source>
</evidence>
<dbReference type="SUPFAM" id="SSF56300">
    <property type="entry name" value="Metallo-dependent phosphatases"/>
    <property type="match status" value="1"/>
</dbReference>
<dbReference type="GO" id="GO:0000166">
    <property type="term" value="F:nucleotide binding"/>
    <property type="evidence" value="ECO:0007669"/>
    <property type="project" value="UniProtKB-KW"/>
</dbReference>
<dbReference type="GO" id="GO:0016787">
    <property type="term" value="F:hydrolase activity"/>
    <property type="evidence" value="ECO:0007669"/>
    <property type="project" value="UniProtKB-KW"/>
</dbReference>
<accession>A0AAN6SS86</accession>
<evidence type="ECO:0000259" key="5">
    <source>
        <dbReference type="Pfam" id="PF00149"/>
    </source>
</evidence>
<gene>
    <name evidence="7" type="ORF">C8A01DRAFT_46056</name>
</gene>
<feature type="domain" description="5'-Nucleotidase C-terminal" evidence="6">
    <location>
        <begin position="321"/>
        <end position="469"/>
    </location>
</feature>
<protein>
    <submittedName>
        <fullName evidence="7">Metallo-dependent phosphatase-like protein</fullName>
    </submittedName>
</protein>
<dbReference type="InterPro" id="IPR006179">
    <property type="entry name" value="5_nucleotidase/apyrase"/>
</dbReference>
<feature type="region of interest" description="Disordered" evidence="4">
    <location>
        <begin position="534"/>
        <end position="603"/>
    </location>
</feature>
<evidence type="ECO:0000313" key="8">
    <source>
        <dbReference type="Proteomes" id="UP001303115"/>
    </source>
</evidence>
<dbReference type="EMBL" id="MU854372">
    <property type="protein sequence ID" value="KAK4040687.1"/>
    <property type="molecule type" value="Genomic_DNA"/>
</dbReference>
<dbReference type="InterPro" id="IPR036907">
    <property type="entry name" value="5'-Nucleotdase_C_sf"/>
</dbReference>
<dbReference type="InterPro" id="IPR041821">
    <property type="entry name" value="CG11883_N"/>
</dbReference>
<dbReference type="Proteomes" id="UP001303115">
    <property type="component" value="Unassembled WGS sequence"/>
</dbReference>
<evidence type="ECO:0000256" key="3">
    <source>
        <dbReference type="RuleBase" id="RU362119"/>
    </source>
</evidence>
<dbReference type="Gene3D" id="3.90.780.10">
    <property type="entry name" value="5'-Nucleotidase, C-terminal domain"/>
    <property type="match status" value="1"/>
</dbReference>
<dbReference type="CDD" id="cd07406">
    <property type="entry name" value="MPP_CG11883_N"/>
    <property type="match status" value="1"/>
</dbReference>